<evidence type="ECO:0000256" key="6">
    <source>
        <dbReference type="ARBA" id="ARBA00023098"/>
    </source>
</evidence>
<keyword evidence="8" id="KW-0594">Phospholipid biosynthesis</keyword>
<keyword evidence="2" id="KW-0444">Lipid biosynthesis</keyword>
<dbReference type="Proteomes" id="UP000002630">
    <property type="component" value="Linkage Group LG28"/>
</dbReference>
<dbReference type="EMBL" id="FN648425">
    <property type="protein sequence ID" value="CBJ31328.1"/>
    <property type="molecule type" value="Genomic_DNA"/>
</dbReference>
<accession>D7FT37</accession>
<dbReference type="Pfam" id="PF01066">
    <property type="entry name" value="CDP-OH_P_transf"/>
    <property type="match status" value="1"/>
</dbReference>
<comment type="similarity">
    <text evidence="10">Belongs to the CDP-alcohol phosphatidyltransferase class-I family.</text>
</comment>
<dbReference type="InterPro" id="IPR000462">
    <property type="entry name" value="CDP-OH_P_trans"/>
</dbReference>
<feature type="transmembrane region" description="Helical" evidence="11">
    <location>
        <begin position="167"/>
        <end position="189"/>
    </location>
</feature>
<keyword evidence="13" id="KW-1185">Reference proteome</keyword>
<sequence>MVEKESDRVWTVPNMITMGRIAFCPVLASLIVTSQHELALAGLLAASLTDWLDGYIARKWKQTSVLGGFLDPLADKVMVTTVALALGQQGIVPTALVALMVGRDALLIAGSIAYRFKTRREGDAFFDLDSLDYKVTPSTLSKVNTVLQFGTLWLGLTNSVYLVPGDAVFSALCVGTGVATLASGVNYLLVSGLKPKGRLGKRLMIQRENLQERYREREVLVRERMGVGRERMRVRKAEGEAAQSRWCFEGPDE</sequence>
<evidence type="ECO:0000256" key="4">
    <source>
        <dbReference type="ARBA" id="ARBA00022692"/>
    </source>
</evidence>
<evidence type="ECO:0000256" key="1">
    <source>
        <dbReference type="ARBA" id="ARBA00004141"/>
    </source>
</evidence>
<dbReference type="OrthoDB" id="10020554at2759"/>
<dbReference type="PANTHER" id="PTHR14269:SF60">
    <property type="entry name" value="CARDIOLIPIN SYNTHASE (CMP-FORMING)"/>
    <property type="match status" value="1"/>
</dbReference>
<dbReference type="eggNOG" id="KOG1617">
    <property type="taxonomic scope" value="Eukaryota"/>
</dbReference>
<protein>
    <submittedName>
        <fullName evidence="12">CDP-alcohol phosphatidyltransferase</fullName>
    </submittedName>
</protein>
<keyword evidence="5 11" id="KW-1133">Transmembrane helix</keyword>
<evidence type="ECO:0000256" key="11">
    <source>
        <dbReference type="SAM" id="Phobius"/>
    </source>
</evidence>
<keyword evidence="7 11" id="KW-0472">Membrane</keyword>
<organism evidence="12 13">
    <name type="scientific">Ectocarpus siliculosus</name>
    <name type="common">Brown alga</name>
    <name type="synonym">Conferva siliculosa</name>
    <dbReference type="NCBI Taxonomy" id="2880"/>
    <lineage>
        <taxon>Eukaryota</taxon>
        <taxon>Sar</taxon>
        <taxon>Stramenopiles</taxon>
        <taxon>Ochrophyta</taxon>
        <taxon>PX clade</taxon>
        <taxon>Phaeophyceae</taxon>
        <taxon>Ectocarpales</taxon>
        <taxon>Ectocarpaceae</taxon>
        <taxon>Ectocarpus</taxon>
    </lineage>
</organism>
<dbReference type="AlphaFoldDB" id="D7FT37"/>
<evidence type="ECO:0000256" key="2">
    <source>
        <dbReference type="ARBA" id="ARBA00022516"/>
    </source>
</evidence>
<dbReference type="GO" id="GO:0005739">
    <property type="term" value="C:mitochondrion"/>
    <property type="evidence" value="ECO:0007669"/>
    <property type="project" value="TreeGrafter"/>
</dbReference>
<keyword evidence="4 11" id="KW-0812">Transmembrane</keyword>
<dbReference type="STRING" id="2880.D7FT37"/>
<dbReference type="InParanoid" id="D7FT37"/>
<evidence type="ECO:0000256" key="9">
    <source>
        <dbReference type="ARBA" id="ARBA00023264"/>
    </source>
</evidence>
<dbReference type="GO" id="GO:0016020">
    <property type="term" value="C:membrane"/>
    <property type="evidence" value="ECO:0007669"/>
    <property type="project" value="UniProtKB-SubCell"/>
</dbReference>
<dbReference type="PROSITE" id="PS00379">
    <property type="entry name" value="CDP_ALCOHOL_P_TRANSF"/>
    <property type="match status" value="1"/>
</dbReference>
<dbReference type="Gene3D" id="1.20.120.1760">
    <property type="match status" value="1"/>
</dbReference>
<dbReference type="GO" id="GO:0043337">
    <property type="term" value="F:cardiolipin synthase (CMP-forming)"/>
    <property type="evidence" value="ECO:0007669"/>
    <property type="project" value="TreeGrafter"/>
</dbReference>
<gene>
    <name evidence="12" type="ORF">Esi_0244_0030</name>
</gene>
<dbReference type="PANTHER" id="PTHR14269">
    <property type="entry name" value="CDP-DIACYLGLYCEROL--GLYCEROL-3-PHOSPHATE 3-PHOSPHATIDYLTRANSFERASE-RELATED"/>
    <property type="match status" value="1"/>
</dbReference>
<keyword evidence="6" id="KW-0443">Lipid metabolism</keyword>
<evidence type="ECO:0000256" key="7">
    <source>
        <dbReference type="ARBA" id="ARBA00023136"/>
    </source>
</evidence>
<evidence type="ECO:0000256" key="10">
    <source>
        <dbReference type="RuleBase" id="RU003750"/>
    </source>
</evidence>
<proteinExistence type="inferred from homology"/>
<dbReference type="GO" id="GO:0032049">
    <property type="term" value="P:cardiolipin biosynthetic process"/>
    <property type="evidence" value="ECO:0007669"/>
    <property type="project" value="TreeGrafter"/>
</dbReference>
<name>D7FT37_ECTSI</name>
<evidence type="ECO:0000256" key="3">
    <source>
        <dbReference type="ARBA" id="ARBA00022679"/>
    </source>
</evidence>
<dbReference type="InterPro" id="IPR050324">
    <property type="entry name" value="CDP-alcohol_PTase-I"/>
</dbReference>
<dbReference type="EMBL" id="FN649753">
    <property type="protein sequence ID" value="CBJ31328.1"/>
    <property type="molecule type" value="Genomic_DNA"/>
</dbReference>
<dbReference type="InterPro" id="IPR043130">
    <property type="entry name" value="CDP-OH_PTrfase_TM_dom"/>
</dbReference>
<reference evidence="12 13" key="1">
    <citation type="journal article" date="2010" name="Nature">
        <title>The Ectocarpus genome and the independent evolution of multicellularity in brown algae.</title>
        <authorList>
            <person name="Cock J.M."/>
            <person name="Sterck L."/>
            <person name="Rouze P."/>
            <person name="Scornet D."/>
            <person name="Allen A.E."/>
            <person name="Amoutzias G."/>
            <person name="Anthouard V."/>
            <person name="Artiguenave F."/>
            <person name="Aury J.M."/>
            <person name="Badger J.H."/>
            <person name="Beszteri B."/>
            <person name="Billiau K."/>
            <person name="Bonnet E."/>
            <person name="Bothwell J.H."/>
            <person name="Bowler C."/>
            <person name="Boyen C."/>
            <person name="Brownlee C."/>
            <person name="Carrano C.J."/>
            <person name="Charrier B."/>
            <person name="Cho G.Y."/>
            <person name="Coelho S.M."/>
            <person name="Collen J."/>
            <person name="Corre E."/>
            <person name="Da Silva C."/>
            <person name="Delage L."/>
            <person name="Delaroque N."/>
            <person name="Dittami S.M."/>
            <person name="Doulbeau S."/>
            <person name="Elias M."/>
            <person name="Farnham G."/>
            <person name="Gachon C.M."/>
            <person name="Gschloessl B."/>
            <person name="Heesch S."/>
            <person name="Jabbari K."/>
            <person name="Jubin C."/>
            <person name="Kawai H."/>
            <person name="Kimura K."/>
            <person name="Kloareg B."/>
            <person name="Kupper F.C."/>
            <person name="Lang D."/>
            <person name="Le Bail A."/>
            <person name="Leblanc C."/>
            <person name="Lerouge P."/>
            <person name="Lohr M."/>
            <person name="Lopez P.J."/>
            <person name="Martens C."/>
            <person name="Maumus F."/>
            <person name="Michel G."/>
            <person name="Miranda-Saavedra D."/>
            <person name="Morales J."/>
            <person name="Moreau H."/>
            <person name="Motomura T."/>
            <person name="Nagasato C."/>
            <person name="Napoli C.A."/>
            <person name="Nelson D.R."/>
            <person name="Nyvall-Collen P."/>
            <person name="Peters A.F."/>
            <person name="Pommier C."/>
            <person name="Potin P."/>
            <person name="Poulain J."/>
            <person name="Quesneville H."/>
            <person name="Read B."/>
            <person name="Rensing S.A."/>
            <person name="Ritter A."/>
            <person name="Rousvoal S."/>
            <person name="Samanta M."/>
            <person name="Samson G."/>
            <person name="Schroeder D.C."/>
            <person name="Segurens B."/>
            <person name="Strittmatter M."/>
            <person name="Tonon T."/>
            <person name="Tregear J.W."/>
            <person name="Valentin K."/>
            <person name="von Dassow P."/>
            <person name="Yamagishi T."/>
            <person name="Van de Peer Y."/>
            <person name="Wincker P."/>
        </authorList>
    </citation>
    <scope>NUCLEOTIDE SEQUENCE [LARGE SCALE GENOMIC DNA]</scope>
    <source>
        <strain evidence="13">Ec32 / CCAP1310/4</strain>
    </source>
</reference>
<dbReference type="InterPro" id="IPR048254">
    <property type="entry name" value="CDP_ALCOHOL_P_TRANSF_CS"/>
</dbReference>
<keyword evidence="9" id="KW-1208">Phospholipid metabolism</keyword>
<comment type="subcellular location">
    <subcellularLocation>
        <location evidence="1">Membrane</location>
        <topology evidence="1">Multi-pass membrane protein</topology>
    </subcellularLocation>
</comment>
<evidence type="ECO:0000313" key="13">
    <source>
        <dbReference type="Proteomes" id="UP000002630"/>
    </source>
</evidence>
<feature type="transmembrane region" description="Helical" evidence="11">
    <location>
        <begin position="12"/>
        <end position="32"/>
    </location>
</feature>
<evidence type="ECO:0000256" key="8">
    <source>
        <dbReference type="ARBA" id="ARBA00023209"/>
    </source>
</evidence>
<evidence type="ECO:0000256" key="5">
    <source>
        <dbReference type="ARBA" id="ARBA00022989"/>
    </source>
</evidence>
<feature type="transmembrane region" description="Helical" evidence="11">
    <location>
        <begin position="77"/>
        <end position="101"/>
    </location>
</feature>
<evidence type="ECO:0000313" key="12">
    <source>
        <dbReference type="EMBL" id="CBJ31328.1"/>
    </source>
</evidence>
<keyword evidence="3 10" id="KW-0808">Transferase</keyword>
<dbReference type="OMA" id="KRFNMAS"/>